<gene>
    <name evidence="2" type="ORF">AB6724_17045</name>
</gene>
<evidence type="ECO:0000259" key="1">
    <source>
        <dbReference type="Pfam" id="PF15978"/>
    </source>
</evidence>
<dbReference type="Pfam" id="PF15978">
    <property type="entry name" value="TnsD"/>
    <property type="match status" value="1"/>
</dbReference>
<dbReference type="Proteomes" id="UP001561046">
    <property type="component" value="Unassembled WGS sequence"/>
</dbReference>
<comment type="caution">
    <text evidence="2">The sequence shown here is derived from an EMBL/GenBank/DDBJ whole genome shotgun (WGS) entry which is preliminary data.</text>
</comment>
<feature type="domain" description="Transposon Tn7 transposition protein TnsD C-terminal" evidence="1">
    <location>
        <begin position="32"/>
        <end position="376"/>
    </location>
</feature>
<dbReference type="InterPro" id="IPR032750">
    <property type="entry name" value="TnsD_C"/>
</dbReference>
<sequence length="401" mass="45006">MLKNHDVRGEEHLLADAALALWKLPISFTFVQDRLNRLYKAKLVEQGFVHAASSRVDHKRFEQALASVLTASLMTVSWPWLDSRIFSRRLLRMGHSTSPRVSRHPLNHLPLIILLFGSWESFWAAYHELDNASLDCDAIDFPRQVLIGQEAPDPKELLRASLIEKIHSGQSVSRAAELTGVAVATAMAWAASEGIQSPRRPKLLKPDVRSRLVLQLKRGVDKAVAASLVSISVATVTRVLLTEPGLHAQWSAARFIKAQKRSRKSWQTIRDAFPAASSNEWRRLDPAAYAWLYRNDRLWLQNSIQARSFPPTTSTQRRDWHQRDASLAQAVRVAALDWYMSNSGTHLTIGILCAAVKGLRQKMSALPKLPLTRKAIQEACADHRSAASTSQREFSTSESSF</sequence>
<proteinExistence type="predicted"/>
<reference evidence="2 3" key="1">
    <citation type="journal article" date="2013" name="Int. J. Syst. Evol. Microbiol.">
        <title>Comamonas guangdongensis sp. nov., isolated from subterranean forest sediment, and emended description of the genus Comamonas.</title>
        <authorList>
            <person name="Zhang J."/>
            <person name="Wang Y."/>
            <person name="Zhou S."/>
            <person name="Wu C."/>
            <person name="He J."/>
            <person name="Li F."/>
        </authorList>
    </citation>
    <scope>NUCLEOTIDE SEQUENCE [LARGE SCALE GENOMIC DNA]</scope>
    <source>
        <strain evidence="2 3">CCTCC AB2011133</strain>
    </source>
</reference>
<dbReference type="RefSeq" id="WP_369339732.1">
    <property type="nucleotide sequence ID" value="NZ_JBFYGN010000022.1"/>
</dbReference>
<organism evidence="2 3">
    <name type="scientific">Comamonas guangdongensis</name>
    <dbReference type="NCBI Taxonomy" id="510515"/>
    <lineage>
        <taxon>Bacteria</taxon>
        <taxon>Pseudomonadati</taxon>
        <taxon>Pseudomonadota</taxon>
        <taxon>Betaproteobacteria</taxon>
        <taxon>Burkholderiales</taxon>
        <taxon>Comamonadaceae</taxon>
        <taxon>Comamonas</taxon>
    </lineage>
</organism>
<protein>
    <submittedName>
        <fullName evidence="2">TnsD family Tn7-like transposition protein</fullName>
    </submittedName>
</protein>
<accession>A0ABV4A0E8</accession>
<evidence type="ECO:0000313" key="2">
    <source>
        <dbReference type="EMBL" id="MEX8194543.1"/>
    </source>
</evidence>
<evidence type="ECO:0000313" key="3">
    <source>
        <dbReference type="Proteomes" id="UP001561046"/>
    </source>
</evidence>
<dbReference type="EMBL" id="JBFYGN010000022">
    <property type="protein sequence ID" value="MEX8194543.1"/>
    <property type="molecule type" value="Genomic_DNA"/>
</dbReference>
<keyword evidence="3" id="KW-1185">Reference proteome</keyword>
<name>A0ABV4A0E8_9BURK</name>